<dbReference type="GO" id="GO:0012505">
    <property type="term" value="C:endomembrane system"/>
    <property type="evidence" value="ECO:0007669"/>
    <property type="project" value="TreeGrafter"/>
</dbReference>
<dbReference type="InterPro" id="IPR059001">
    <property type="entry name" value="STX17_N"/>
</dbReference>
<dbReference type="InterPro" id="IPR000727">
    <property type="entry name" value="T_SNARE_dom"/>
</dbReference>
<dbReference type="STRING" id="105785.A0A2J7RP64"/>
<dbReference type="FunCoup" id="A0A2J7RP64">
    <property type="interactions" value="1604"/>
</dbReference>
<feature type="transmembrane region" description="Helical" evidence="2">
    <location>
        <begin position="258"/>
        <end position="277"/>
    </location>
</feature>
<dbReference type="PANTHER" id="PTHR19957:SF139">
    <property type="entry name" value="SYNTAXIN-17"/>
    <property type="match status" value="1"/>
</dbReference>
<dbReference type="GO" id="GO:0000149">
    <property type="term" value="F:SNARE binding"/>
    <property type="evidence" value="ECO:0007669"/>
    <property type="project" value="TreeGrafter"/>
</dbReference>
<evidence type="ECO:0000259" key="3">
    <source>
        <dbReference type="PROSITE" id="PS50192"/>
    </source>
</evidence>
<evidence type="ECO:0000313" key="5">
    <source>
        <dbReference type="Proteomes" id="UP000235965"/>
    </source>
</evidence>
<dbReference type="SUPFAM" id="SSF47661">
    <property type="entry name" value="t-snare proteins"/>
    <property type="match status" value="1"/>
</dbReference>
<comment type="similarity">
    <text evidence="1">Belongs to the syntaxin family.</text>
</comment>
<dbReference type="GO" id="GO:0006887">
    <property type="term" value="P:exocytosis"/>
    <property type="evidence" value="ECO:0007669"/>
    <property type="project" value="TreeGrafter"/>
</dbReference>
<dbReference type="EMBL" id="NEVH01002140">
    <property type="protein sequence ID" value="PNF42627.1"/>
    <property type="molecule type" value="Genomic_DNA"/>
</dbReference>
<proteinExistence type="inferred from homology"/>
<dbReference type="InParanoid" id="A0A2J7RP64"/>
<organism evidence="4 5">
    <name type="scientific">Cryptotermes secundus</name>
    <dbReference type="NCBI Taxonomy" id="105785"/>
    <lineage>
        <taxon>Eukaryota</taxon>
        <taxon>Metazoa</taxon>
        <taxon>Ecdysozoa</taxon>
        <taxon>Arthropoda</taxon>
        <taxon>Hexapoda</taxon>
        <taxon>Insecta</taxon>
        <taxon>Pterygota</taxon>
        <taxon>Neoptera</taxon>
        <taxon>Polyneoptera</taxon>
        <taxon>Dictyoptera</taxon>
        <taxon>Blattodea</taxon>
        <taxon>Blattoidea</taxon>
        <taxon>Termitoidae</taxon>
        <taxon>Kalotermitidae</taxon>
        <taxon>Cryptotermitinae</taxon>
        <taxon>Cryptotermes</taxon>
    </lineage>
</organism>
<dbReference type="Pfam" id="PF26585">
    <property type="entry name" value="STX17_N"/>
    <property type="match status" value="1"/>
</dbReference>
<dbReference type="SMART" id="SM00397">
    <property type="entry name" value="t_SNARE"/>
    <property type="match status" value="1"/>
</dbReference>
<evidence type="ECO:0000256" key="2">
    <source>
        <dbReference type="SAM" id="Phobius"/>
    </source>
</evidence>
<evidence type="ECO:0000313" key="4">
    <source>
        <dbReference type="EMBL" id="PNF42627.1"/>
    </source>
</evidence>
<dbReference type="GO" id="GO:0005886">
    <property type="term" value="C:plasma membrane"/>
    <property type="evidence" value="ECO:0007669"/>
    <property type="project" value="TreeGrafter"/>
</dbReference>
<dbReference type="GO" id="GO:0031201">
    <property type="term" value="C:SNARE complex"/>
    <property type="evidence" value="ECO:0007669"/>
    <property type="project" value="TreeGrafter"/>
</dbReference>
<protein>
    <recommendedName>
        <fullName evidence="3">t-SNARE coiled-coil homology domain-containing protein</fullName>
    </recommendedName>
</protein>
<dbReference type="AlphaFoldDB" id="A0A2J7RP64"/>
<name>A0A2J7RP64_9NEOP</name>
<keyword evidence="2" id="KW-0472">Membrane</keyword>
<dbReference type="Gene3D" id="1.20.5.110">
    <property type="match status" value="1"/>
</dbReference>
<evidence type="ECO:0000256" key="1">
    <source>
        <dbReference type="ARBA" id="ARBA00009063"/>
    </source>
</evidence>
<reference evidence="4 5" key="1">
    <citation type="submission" date="2017-12" db="EMBL/GenBank/DDBJ databases">
        <title>Hemimetabolous genomes reveal molecular basis of termite eusociality.</title>
        <authorList>
            <person name="Harrison M.C."/>
            <person name="Jongepier E."/>
            <person name="Robertson H.M."/>
            <person name="Arning N."/>
            <person name="Bitard-Feildel T."/>
            <person name="Chao H."/>
            <person name="Childers C.P."/>
            <person name="Dinh H."/>
            <person name="Doddapaneni H."/>
            <person name="Dugan S."/>
            <person name="Gowin J."/>
            <person name="Greiner C."/>
            <person name="Han Y."/>
            <person name="Hu H."/>
            <person name="Hughes D.S.T."/>
            <person name="Huylmans A.-K."/>
            <person name="Kemena C."/>
            <person name="Kremer L.P.M."/>
            <person name="Lee S.L."/>
            <person name="Lopez-Ezquerra A."/>
            <person name="Mallet L."/>
            <person name="Monroy-Kuhn J.M."/>
            <person name="Moser A."/>
            <person name="Murali S.C."/>
            <person name="Muzny D.M."/>
            <person name="Otani S."/>
            <person name="Piulachs M.-D."/>
            <person name="Poelchau M."/>
            <person name="Qu J."/>
            <person name="Schaub F."/>
            <person name="Wada-Katsumata A."/>
            <person name="Worley K.C."/>
            <person name="Xie Q."/>
            <person name="Ylla G."/>
            <person name="Poulsen M."/>
            <person name="Gibbs R.A."/>
            <person name="Schal C."/>
            <person name="Richards S."/>
            <person name="Belles X."/>
            <person name="Korb J."/>
            <person name="Bornberg-Bauer E."/>
        </authorList>
    </citation>
    <scope>NUCLEOTIDE SEQUENCE [LARGE SCALE GENOMIC DNA]</scope>
    <source>
        <tissue evidence="4">Whole body</tissue>
    </source>
</reference>
<dbReference type="OrthoDB" id="10035606at2759"/>
<dbReference type="PROSITE" id="PS50192">
    <property type="entry name" value="T_SNARE"/>
    <property type="match status" value="1"/>
</dbReference>
<feature type="domain" description="T-SNARE coiled-coil homology" evidence="3">
    <location>
        <begin position="165"/>
        <end position="227"/>
    </location>
</feature>
<dbReference type="Proteomes" id="UP000235965">
    <property type="component" value="Unassembled WGS sequence"/>
</dbReference>
<feature type="transmembrane region" description="Helical" evidence="2">
    <location>
        <begin position="233"/>
        <end position="252"/>
    </location>
</feature>
<dbReference type="PANTHER" id="PTHR19957">
    <property type="entry name" value="SYNTAXIN"/>
    <property type="match status" value="1"/>
</dbReference>
<dbReference type="InterPro" id="IPR010989">
    <property type="entry name" value="SNARE"/>
</dbReference>
<dbReference type="GO" id="GO:0048278">
    <property type="term" value="P:vesicle docking"/>
    <property type="evidence" value="ECO:0007669"/>
    <property type="project" value="TreeGrafter"/>
</dbReference>
<dbReference type="GO" id="GO:0006906">
    <property type="term" value="P:vesicle fusion"/>
    <property type="evidence" value="ECO:0007669"/>
    <property type="project" value="TreeGrafter"/>
</dbReference>
<dbReference type="GO" id="GO:0000421">
    <property type="term" value="C:autophagosome membrane"/>
    <property type="evidence" value="ECO:0007669"/>
    <property type="project" value="TreeGrafter"/>
</dbReference>
<comment type="caution">
    <text evidence="4">The sequence shown here is derived from an EMBL/GenBank/DDBJ whole genome shotgun (WGS) entry which is preliminary data.</text>
</comment>
<gene>
    <name evidence="4" type="ORF">B7P43_G01273</name>
</gene>
<dbReference type="GO" id="GO:0005484">
    <property type="term" value="F:SNAP receptor activity"/>
    <property type="evidence" value="ECO:0007669"/>
    <property type="project" value="TreeGrafter"/>
</dbReference>
<keyword evidence="5" id="KW-1185">Reference proteome</keyword>
<keyword evidence="2" id="KW-1133">Transmembrane helix</keyword>
<keyword evidence="2" id="KW-0812">Transmembrane</keyword>
<accession>A0A2J7RP64</accession>
<dbReference type="InterPro" id="IPR045242">
    <property type="entry name" value="Syntaxin"/>
</dbReference>
<dbReference type="GO" id="GO:0006886">
    <property type="term" value="P:intracellular protein transport"/>
    <property type="evidence" value="ECO:0007669"/>
    <property type="project" value="TreeGrafter"/>
</dbReference>
<sequence length="327" mass="36774">MSGSHENISVMTACKQPLKRVEIPLNKFNDVAVPHHVDLLKKHKTNIEKFQRLGDWDRMHLEQINATRLIKQLKGLIYEIDMLRSQVQDSDLQKFDSLTDQARMNAQDAIKEYLDLNAQSHKPVWIMSRDNSISKVENMTEDREEETLLEQTSEIHVQISSSEDLAKQEQCLKSWENLQSEVQDIHQLFEDFSHMVQEQKEKVDEVECNIEETSMNVKEGASFLSKAAKYRTTVYPIAGAVLGGCLGGPVGLLAGIKLGGLAALGCGFIGFTGGHLLKKKQEAEQSKSDVELLNIQRSYNLKGSVSLPHICDTKNIAECNPEVPDTK</sequence>